<dbReference type="RefSeq" id="WP_006780495.1">
    <property type="nucleotide sequence ID" value="NZ_CP040506.1"/>
</dbReference>
<dbReference type="PANTHER" id="PTHR46323:SF2">
    <property type="entry name" value="BETA-GALACTOSIDASE"/>
    <property type="match status" value="1"/>
</dbReference>
<dbReference type="Gene3D" id="2.60.40.10">
    <property type="entry name" value="Immunoglobulins"/>
    <property type="match status" value="2"/>
</dbReference>
<keyword evidence="4" id="KW-0378">Hydrolase</keyword>
<dbReference type="Pfam" id="PF16353">
    <property type="entry name" value="LacZ_4"/>
    <property type="match status" value="1"/>
</dbReference>
<dbReference type="InterPro" id="IPR023230">
    <property type="entry name" value="Glyco_hydro_2_CS"/>
</dbReference>
<dbReference type="EC" id="3.2.1.23" evidence="3"/>
<evidence type="ECO:0000256" key="1">
    <source>
        <dbReference type="ARBA" id="ARBA00001412"/>
    </source>
</evidence>
<dbReference type="InterPro" id="IPR014718">
    <property type="entry name" value="GH-type_carb-bd"/>
</dbReference>
<dbReference type="Proteomes" id="UP000005384">
    <property type="component" value="Unassembled WGS sequence"/>
</dbReference>
<proteinExistence type="inferred from homology"/>
<dbReference type="InterPro" id="IPR004199">
    <property type="entry name" value="B-gal_small/dom_5"/>
</dbReference>
<dbReference type="InterPro" id="IPR032312">
    <property type="entry name" value="LacZ_4"/>
</dbReference>
<dbReference type="PROSITE" id="PS00719">
    <property type="entry name" value="GLYCOSYL_HYDROL_F2_1"/>
    <property type="match status" value="1"/>
</dbReference>
<dbReference type="Gene3D" id="2.70.98.10">
    <property type="match status" value="1"/>
</dbReference>
<dbReference type="OrthoDB" id="9762066at2"/>
<organism evidence="8 9">
    <name type="scientific">Hungatella hathewayi WAL-18680</name>
    <dbReference type="NCBI Taxonomy" id="742737"/>
    <lineage>
        <taxon>Bacteria</taxon>
        <taxon>Bacillati</taxon>
        <taxon>Bacillota</taxon>
        <taxon>Clostridia</taxon>
        <taxon>Lachnospirales</taxon>
        <taxon>Lachnospiraceae</taxon>
        <taxon>Hungatella</taxon>
    </lineage>
</organism>
<evidence type="ECO:0000256" key="5">
    <source>
        <dbReference type="ARBA" id="ARBA00023295"/>
    </source>
</evidence>
<dbReference type="PANTHER" id="PTHR46323">
    <property type="entry name" value="BETA-GALACTOSIDASE"/>
    <property type="match status" value="1"/>
</dbReference>
<dbReference type="GO" id="GO:0016020">
    <property type="term" value="C:membrane"/>
    <property type="evidence" value="ECO:0007669"/>
    <property type="project" value="InterPro"/>
</dbReference>
<dbReference type="SMART" id="SM01038">
    <property type="entry name" value="Bgal_small_N"/>
    <property type="match status" value="1"/>
</dbReference>
<dbReference type="InterPro" id="IPR001190">
    <property type="entry name" value="SRCR"/>
</dbReference>
<dbReference type="InterPro" id="IPR036156">
    <property type="entry name" value="Beta-gal/glucu_dom_sf"/>
</dbReference>
<evidence type="ECO:0000313" key="8">
    <source>
        <dbReference type="EMBL" id="EHI59501.1"/>
    </source>
</evidence>
<dbReference type="SUPFAM" id="SSF51445">
    <property type="entry name" value="(Trans)glycosidases"/>
    <property type="match status" value="1"/>
</dbReference>
<dbReference type="InterPro" id="IPR013783">
    <property type="entry name" value="Ig-like_fold"/>
</dbReference>
<dbReference type="PATRIC" id="fig|742737.3.peg.2533"/>
<dbReference type="Pfam" id="PF02837">
    <property type="entry name" value="Glyco_hydro_2_N"/>
    <property type="match status" value="1"/>
</dbReference>
<evidence type="ECO:0000256" key="4">
    <source>
        <dbReference type="ARBA" id="ARBA00022801"/>
    </source>
</evidence>
<dbReference type="Gene3D" id="3.20.20.80">
    <property type="entry name" value="Glycosidases"/>
    <property type="match status" value="1"/>
</dbReference>
<protein>
    <recommendedName>
        <fullName evidence="3">beta-galactosidase</fullName>
        <ecNumber evidence="3">3.2.1.23</ecNumber>
    </recommendedName>
    <alternativeName>
        <fullName evidence="6">Lactase</fullName>
    </alternativeName>
</protein>
<evidence type="ECO:0000256" key="2">
    <source>
        <dbReference type="ARBA" id="ARBA00007401"/>
    </source>
</evidence>
<accession>G5IG88</accession>
<evidence type="ECO:0000256" key="6">
    <source>
        <dbReference type="ARBA" id="ARBA00032230"/>
    </source>
</evidence>
<dbReference type="InterPro" id="IPR017853">
    <property type="entry name" value="GH"/>
</dbReference>
<dbReference type="PRINTS" id="PR00132">
    <property type="entry name" value="GLHYDRLASE2"/>
</dbReference>
<name>G5IG88_9FIRM</name>
<dbReference type="GO" id="GO:0004565">
    <property type="term" value="F:beta-galactosidase activity"/>
    <property type="evidence" value="ECO:0007669"/>
    <property type="project" value="UniProtKB-EC"/>
</dbReference>
<dbReference type="GO" id="GO:0030246">
    <property type="term" value="F:carbohydrate binding"/>
    <property type="evidence" value="ECO:0007669"/>
    <property type="project" value="InterPro"/>
</dbReference>
<dbReference type="PROSITE" id="PS50287">
    <property type="entry name" value="SRCR_2"/>
    <property type="match status" value="1"/>
</dbReference>
<comment type="caution">
    <text evidence="8">The sequence shown here is derived from an EMBL/GenBank/DDBJ whole genome shotgun (WGS) entry which is preliminary data.</text>
</comment>
<dbReference type="Pfam" id="PF02836">
    <property type="entry name" value="Glyco_hydro_2_C"/>
    <property type="match status" value="1"/>
</dbReference>
<dbReference type="GO" id="GO:0005990">
    <property type="term" value="P:lactose catabolic process"/>
    <property type="evidence" value="ECO:0007669"/>
    <property type="project" value="TreeGrafter"/>
</dbReference>
<comment type="similarity">
    <text evidence="2">Belongs to the glycosyl hydrolase 2 family.</text>
</comment>
<dbReference type="AlphaFoldDB" id="G5IG88"/>
<dbReference type="SUPFAM" id="SSF74650">
    <property type="entry name" value="Galactose mutarotase-like"/>
    <property type="match status" value="1"/>
</dbReference>
<reference evidence="8 9" key="1">
    <citation type="submission" date="2011-08" db="EMBL/GenBank/DDBJ databases">
        <title>The Genome Sequence of Clostridium hathewayi WAL-18680.</title>
        <authorList>
            <consortium name="The Broad Institute Genome Sequencing Platform"/>
            <person name="Earl A."/>
            <person name="Ward D."/>
            <person name="Feldgarden M."/>
            <person name="Gevers D."/>
            <person name="Finegold S.M."/>
            <person name="Summanen P.H."/>
            <person name="Molitoris D.R."/>
            <person name="Song M."/>
            <person name="Daigneault M."/>
            <person name="Allen-Vercoe E."/>
            <person name="Young S.K."/>
            <person name="Zeng Q."/>
            <person name="Gargeya S."/>
            <person name="Fitzgerald M."/>
            <person name="Haas B."/>
            <person name="Abouelleil A."/>
            <person name="Alvarado L."/>
            <person name="Arachchi H.M."/>
            <person name="Berlin A."/>
            <person name="Brown A."/>
            <person name="Chapman S.B."/>
            <person name="Chen Z."/>
            <person name="Dunbar C."/>
            <person name="Freedman E."/>
            <person name="Gearin G."/>
            <person name="Gellesch M."/>
            <person name="Goldberg J."/>
            <person name="Griggs A."/>
            <person name="Gujja S."/>
            <person name="Heiman D."/>
            <person name="Howarth C."/>
            <person name="Larson L."/>
            <person name="Lui A."/>
            <person name="MacDonald P.J.P."/>
            <person name="Montmayeur A."/>
            <person name="Murphy C."/>
            <person name="Neiman D."/>
            <person name="Pearson M."/>
            <person name="Priest M."/>
            <person name="Roberts A."/>
            <person name="Saif S."/>
            <person name="Shea T."/>
            <person name="Shenoy N."/>
            <person name="Sisk P."/>
            <person name="Stolte C."/>
            <person name="Sykes S."/>
            <person name="Wortman J."/>
            <person name="Nusbaum C."/>
            <person name="Birren B."/>
        </authorList>
    </citation>
    <scope>NUCLEOTIDE SEQUENCE [LARGE SCALE GENOMIC DNA]</scope>
    <source>
        <strain evidence="8 9">WAL-18680</strain>
    </source>
</reference>
<keyword evidence="9" id="KW-1185">Reference proteome</keyword>
<dbReference type="InterPro" id="IPR006104">
    <property type="entry name" value="Glyco_hydro_2_N"/>
</dbReference>
<dbReference type="HOGENOM" id="CLU_002346_0_2_9"/>
<evidence type="ECO:0000259" key="7">
    <source>
        <dbReference type="PROSITE" id="PS50287"/>
    </source>
</evidence>
<sequence length="1027" mass="116705">MERRKKKRWEDEGISGIGRREARTSCYEDSAPRMTLNGDWKFLYLEAPELSPEGFEQPGAAKDWDTIDVPSVWQLRGYGRMHYTDVLYLFPVNPPFVPSKNPTGIYKRTFFLEEDWMSGDTVLKFHGVDSAYEVWVNGMFIGYSKVSRLPSEFVITEAVKAGENDVTVRVCQWSDGTYLEDQDMWWCSGIFRDVELINEPKSAVLDCQITASLDASYRYGSVKAVIRAKGCGTGTYRLCDGDQVIVEGSFLCGDDCEDDFDDGRSGMCENGRKNDCVTSLSSKEAAVTVFLHAGEVHPWTAETPYLYTFQLDFEGHKTTYRTGFRSIELKDGNFTVNGAAILLNGVNHHDYHPKEGRVTSYEQIKSDIILMKQYNINAVRCSHYPANEYLYDLCDEYGLYVIDEADLECHGFEWTGKYSWISDDPDWESAYVDRAVRMVKRDFNHPSILMWSLGNESSFGYNFVKSSEAVRALDSSRLIHYEGDFEAEAVDVYSTMYTWLDKLTEIAEGKLGKGKPHILCEYGHAMGNGPGCLSSYQKLFRSSKRLQGGFLWEWYDHGIHSVDEEGREYYRYGGDYGDFPTNGNFCIDGLLMPDRSPSPGLLEYKQVIAPVEITGPAGSQREILLHNVYDFLDFSHLMLKWWISCDDRKVQEGVIHELSAAPGGTCRLELPYQPFTPEANTDYYMNLSVCLKEASAYAPAGHEVSHGQFALREHLELAVLHEPGEKLLTEDDGICFTVGNRLAKAVFHKVYGCLLTYGSGERTYVTEGPRVTVYHAAIDNDMYKKEDWKNKYFLQLPDEQTEYFRVEEKEHRVEVSIGTYFGCLNQSWGFLCDYRYTMYEDGSLTCELTGKEFQRGVEEPEFLPRIGIRMKAAKNLQQAAWYGLGFGENYIDSQSAAFMGLYRSDVDGMAANYVYPQENGHRQNVHWYSLTDSNAGLLVTSDSPVGLNLHNYTTESLDNARHPQEIADSEDVIIHMDFAHSGLGSNSCGQEQEAFAKVKRQDFSFRFTLRGTTPGNDTAMSKIKYLD</sequence>
<dbReference type="SUPFAM" id="SSF49785">
    <property type="entry name" value="Galactose-binding domain-like"/>
    <property type="match status" value="1"/>
</dbReference>
<dbReference type="EMBL" id="ADLN01000056">
    <property type="protein sequence ID" value="EHI59501.1"/>
    <property type="molecule type" value="Genomic_DNA"/>
</dbReference>
<dbReference type="InterPro" id="IPR050347">
    <property type="entry name" value="Bact_Beta-galactosidase"/>
</dbReference>
<gene>
    <name evidence="8" type="ORF">HMPREF9473_02516</name>
</gene>
<dbReference type="InterPro" id="IPR008979">
    <property type="entry name" value="Galactose-bd-like_sf"/>
</dbReference>
<dbReference type="Pfam" id="PF02929">
    <property type="entry name" value="Bgal_small_N"/>
    <property type="match status" value="1"/>
</dbReference>
<comment type="catalytic activity">
    <reaction evidence="1">
        <text>Hydrolysis of terminal non-reducing beta-D-galactose residues in beta-D-galactosides.</text>
        <dbReference type="EC" id="3.2.1.23"/>
    </reaction>
</comment>
<dbReference type="InterPro" id="IPR006101">
    <property type="entry name" value="Glyco_hydro_2"/>
</dbReference>
<keyword evidence="5" id="KW-0326">Glycosidase</keyword>
<dbReference type="SUPFAM" id="SSF49303">
    <property type="entry name" value="beta-Galactosidase/glucuronidase domain"/>
    <property type="match status" value="2"/>
</dbReference>
<dbReference type="InterPro" id="IPR006103">
    <property type="entry name" value="Glyco_hydro_2_cat"/>
</dbReference>
<evidence type="ECO:0000313" key="9">
    <source>
        <dbReference type="Proteomes" id="UP000005384"/>
    </source>
</evidence>
<dbReference type="InterPro" id="IPR011013">
    <property type="entry name" value="Gal_mutarotase_sf_dom"/>
</dbReference>
<dbReference type="Gene3D" id="2.60.120.260">
    <property type="entry name" value="Galactose-binding domain-like"/>
    <property type="match status" value="1"/>
</dbReference>
<dbReference type="GO" id="GO:0009341">
    <property type="term" value="C:beta-galactosidase complex"/>
    <property type="evidence" value="ECO:0007669"/>
    <property type="project" value="InterPro"/>
</dbReference>
<feature type="domain" description="SRCR" evidence="7">
    <location>
        <begin position="794"/>
        <end position="850"/>
    </location>
</feature>
<evidence type="ECO:0000256" key="3">
    <source>
        <dbReference type="ARBA" id="ARBA00012756"/>
    </source>
</evidence>